<evidence type="ECO:0000313" key="3">
    <source>
        <dbReference type="Proteomes" id="UP000186141"/>
    </source>
</evidence>
<keyword evidence="3" id="KW-1185">Reference proteome</keyword>
<dbReference type="SUPFAM" id="SSF56112">
    <property type="entry name" value="Protein kinase-like (PK-like)"/>
    <property type="match status" value="1"/>
</dbReference>
<dbReference type="RefSeq" id="WP_076529859.1">
    <property type="nucleotide sequence ID" value="NZ_BMEH01000002.1"/>
</dbReference>
<reference evidence="2 3" key="1">
    <citation type="submission" date="2017-01" db="EMBL/GenBank/DDBJ databases">
        <authorList>
            <person name="Mah S.A."/>
            <person name="Swanson W.J."/>
            <person name="Moy G.W."/>
            <person name="Vacquier V.D."/>
        </authorList>
    </citation>
    <scope>NUCLEOTIDE SEQUENCE [LARGE SCALE GENOMIC DNA]</scope>
    <source>
        <strain evidence="2 3">DSM 26375</strain>
    </source>
</reference>
<dbReference type="Gene3D" id="3.30.200.20">
    <property type="entry name" value="Phosphorylase Kinase, domain 1"/>
    <property type="match status" value="1"/>
</dbReference>
<evidence type="ECO:0000259" key="1">
    <source>
        <dbReference type="Pfam" id="PF01636"/>
    </source>
</evidence>
<dbReference type="InterPro" id="IPR002575">
    <property type="entry name" value="Aminoglycoside_PTrfase"/>
</dbReference>
<dbReference type="Proteomes" id="UP000186141">
    <property type="component" value="Unassembled WGS sequence"/>
</dbReference>
<proteinExistence type="predicted"/>
<dbReference type="EMBL" id="FTOT01000002">
    <property type="protein sequence ID" value="SIS85786.1"/>
    <property type="molecule type" value="Genomic_DNA"/>
</dbReference>
<sequence>MSDRKTLSDKFVAKAGWGLAARSFLAGDASPRSYDRLARGTETAVLMDAPPERGEDIRPFVAMAHHLHALGLSAPRILAQDAAHGFLLLEDLGDDLFARVLDREPALERRLYTAAVDILATIHAAPPPDGLSAHTPEFMAAAAGLALTWYASAVTGRPHQADALTEAMAQAMAAHCTARPVLVLRDYHAENLLWLPRRSGPAQVGLLDFQMGSMGQPEYDLISLLQDARRDVPRDLADQMIAHFARVTGADPERTATACAVLGAQRNLRILGGFTRLSLHFGKPGYVRLIPRVWAHLQHDLAHPALGGVRAAAALPEPSPDALQRIIELCGTVQTP</sequence>
<dbReference type="AlphaFoldDB" id="A0A1N7MI31"/>
<dbReference type="Pfam" id="PF01636">
    <property type="entry name" value="APH"/>
    <property type="match status" value="1"/>
</dbReference>
<dbReference type="InterPro" id="IPR011009">
    <property type="entry name" value="Kinase-like_dom_sf"/>
</dbReference>
<dbReference type="STRING" id="1086013.SAMN05421774_102708"/>
<dbReference type="Gene3D" id="3.90.1200.10">
    <property type="match status" value="1"/>
</dbReference>
<evidence type="ECO:0000313" key="2">
    <source>
        <dbReference type="EMBL" id="SIS85786.1"/>
    </source>
</evidence>
<accession>A0A1N7MI31</accession>
<gene>
    <name evidence="2" type="ORF">SAMN05421774_102708</name>
</gene>
<dbReference type="OrthoDB" id="9809275at2"/>
<feature type="domain" description="Aminoglycoside phosphotransferase" evidence="1">
    <location>
        <begin position="24"/>
        <end position="254"/>
    </location>
</feature>
<organism evidence="2 3">
    <name type="scientific">Gemmobacter megaterium</name>
    <dbReference type="NCBI Taxonomy" id="1086013"/>
    <lineage>
        <taxon>Bacteria</taxon>
        <taxon>Pseudomonadati</taxon>
        <taxon>Pseudomonadota</taxon>
        <taxon>Alphaproteobacteria</taxon>
        <taxon>Rhodobacterales</taxon>
        <taxon>Paracoccaceae</taxon>
        <taxon>Gemmobacter</taxon>
    </lineage>
</organism>
<protein>
    <recommendedName>
        <fullName evidence="1">Aminoglycoside phosphotransferase domain-containing protein</fullName>
    </recommendedName>
</protein>
<name>A0A1N7MI31_9RHOB</name>